<name>A0A3A6U3F0_9GAMM</name>
<protein>
    <submittedName>
        <fullName evidence="2">Uncharacterized protein</fullName>
    </submittedName>
</protein>
<dbReference type="RefSeq" id="WP_121852482.1">
    <property type="nucleotide sequence ID" value="NZ_CP037952.1"/>
</dbReference>
<dbReference type="EMBL" id="QYYH01000019">
    <property type="protein sequence ID" value="RJY18597.1"/>
    <property type="molecule type" value="Genomic_DNA"/>
</dbReference>
<evidence type="ECO:0000256" key="1">
    <source>
        <dbReference type="SAM" id="MobiDB-lite"/>
    </source>
</evidence>
<gene>
    <name evidence="2" type="ORF">D5R81_04610</name>
</gene>
<comment type="caution">
    <text evidence="2">The sequence shown here is derived from an EMBL/GenBank/DDBJ whole genome shotgun (WGS) entry which is preliminary data.</text>
</comment>
<dbReference type="AlphaFoldDB" id="A0A3A6U3F0"/>
<feature type="compositionally biased region" description="Polar residues" evidence="1">
    <location>
        <begin position="85"/>
        <end position="98"/>
    </location>
</feature>
<organism evidence="2 3">
    <name type="scientific">Parashewanella spongiae</name>
    <dbReference type="NCBI Taxonomy" id="342950"/>
    <lineage>
        <taxon>Bacteria</taxon>
        <taxon>Pseudomonadati</taxon>
        <taxon>Pseudomonadota</taxon>
        <taxon>Gammaproteobacteria</taxon>
        <taxon>Alteromonadales</taxon>
        <taxon>Shewanellaceae</taxon>
        <taxon>Parashewanella</taxon>
    </lineage>
</organism>
<reference evidence="2 3" key="1">
    <citation type="submission" date="2018-09" db="EMBL/GenBank/DDBJ databases">
        <title>Phylogeny of the Shewanellaceae, and recommendation for two new genera, Pseudoshewanella and Parashewanella.</title>
        <authorList>
            <person name="Wang G."/>
        </authorList>
    </citation>
    <scope>NUCLEOTIDE SEQUENCE [LARGE SCALE GENOMIC DNA]</scope>
    <source>
        <strain evidence="2 3">KCTC 22492</strain>
    </source>
</reference>
<feature type="region of interest" description="Disordered" evidence="1">
    <location>
        <begin position="78"/>
        <end position="98"/>
    </location>
</feature>
<accession>A0A3A6U3F0</accession>
<dbReference type="Proteomes" id="UP000273022">
    <property type="component" value="Unassembled WGS sequence"/>
</dbReference>
<proteinExistence type="predicted"/>
<evidence type="ECO:0000313" key="2">
    <source>
        <dbReference type="EMBL" id="RJY18597.1"/>
    </source>
</evidence>
<sequence length="239" mass="26954">MKKLLFVIAGFGLIVGGYFFGKHSSLEALNNIGRAEAKLKNETIAELKRLTQELKQQNFLLTKNLELATKKLQSNVDKHADELGSSGSSEQAAVTNSDEPLITKESPTIADVMRKAMTSGVSIHQKLTDDFELQETDFEWAPEQENNLRDIIAANEKLQSYGVTQVSCKQQWCKIEFLAEQALSTMDVSSNFIFAMKDQDWYSDNIVFYESSDDGEASHLFISRDENTKTLMEMITPRH</sequence>
<evidence type="ECO:0000313" key="3">
    <source>
        <dbReference type="Proteomes" id="UP000273022"/>
    </source>
</evidence>
<keyword evidence="3" id="KW-1185">Reference proteome</keyword>